<protein>
    <recommendedName>
        <fullName evidence="1">Retrotransposon Copia-like N-terminal domain-containing protein</fullName>
    </recommendedName>
</protein>
<dbReference type="OrthoDB" id="1746033at2759"/>
<evidence type="ECO:0000313" key="3">
    <source>
        <dbReference type="Proteomes" id="UP000541444"/>
    </source>
</evidence>
<dbReference type="Proteomes" id="UP000541444">
    <property type="component" value="Unassembled WGS sequence"/>
</dbReference>
<organism evidence="2 3">
    <name type="scientific">Kingdonia uniflora</name>
    <dbReference type="NCBI Taxonomy" id="39325"/>
    <lineage>
        <taxon>Eukaryota</taxon>
        <taxon>Viridiplantae</taxon>
        <taxon>Streptophyta</taxon>
        <taxon>Embryophyta</taxon>
        <taxon>Tracheophyta</taxon>
        <taxon>Spermatophyta</taxon>
        <taxon>Magnoliopsida</taxon>
        <taxon>Ranunculales</taxon>
        <taxon>Circaeasteraceae</taxon>
        <taxon>Kingdonia</taxon>
    </lineage>
</organism>
<dbReference type="AlphaFoldDB" id="A0A7J7MAK1"/>
<proteinExistence type="predicted"/>
<feature type="domain" description="Retrotransposon Copia-like N-terminal" evidence="1">
    <location>
        <begin position="30"/>
        <end position="68"/>
    </location>
</feature>
<reference evidence="2 3" key="1">
    <citation type="journal article" date="2020" name="IScience">
        <title>Genome Sequencing of the Endangered Kingdonia uniflora (Circaeasteraceae, Ranunculales) Reveals Potential Mechanisms of Evolutionary Specialization.</title>
        <authorList>
            <person name="Sun Y."/>
            <person name="Deng T."/>
            <person name="Zhang A."/>
            <person name="Moore M.J."/>
            <person name="Landis J.B."/>
            <person name="Lin N."/>
            <person name="Zhang H."/>
            <person name="Zhang X."/>
            <person name="Huang J."/>
            <person name="Zhang X."/>
            <person name="Sun H."/>
            <person name="Wang H."/>
        </authorList>
    </citation>
    <scope>NUCLEOTIDE SEQUENCE [LARGE SCALE GENOMIC DNA]</scope>
    <source>
        <strain evidence="2">TB1705</strain>
        <tissue evidence="2">Leaf</tissue>
    </source>
</reference>
<gene>
    <name evidence="2" type="ORF">GIB67_010481</name>
</gene>
<sequence>MVISDESISSLIVSLIRTREDAQSFNFVLDNLNLKITSQLLDGLNYVQWTQSVKLFVSGHRKIRFLIGTDLKYAKWFSDDSMVHAYCFSDQSHRSPMPPISRIPSETSDMAVPYAY</sequence>
<name>A0A7J7MAK1_9MAGN</name>
<dbReference type="Pfam" id="PF14244">
    <property type="entry name" value="Retrotran_gag_3"/>
    <property type="match status" value="1"/>
</dbReference>
<evidence type="ECO:0000313" key="2">
    <source>
        <dbReference type="EMBL" id="KAF6151907.1"/>
    </source>
</evidence>
<evidence type="ECO:0000259" key="1">
    <source>
        <dbReference type="Pfam" id="PF14244"/>
    </source>
</evidence>
<accession>A0A7J7MAK1</accession>
<comment type="caution">
    <text evidence="2">The sequence shown here is derived from an EMBL/GenBank/DDBJ whole genome shotgun (WGS) entry which is preliminary data.</text>
</comment>
<keyword evidence="3" id="KW-1185">Reference proteome</keyword>
<dbReference type="InterPro" id="IPR029472">
    <property type="entry name" value="Copia-like_N"/>
</dbReference>
<dbReference type="EMBL" id="JACGCM010001659">
    <property type="protein sequence ID" value="KAF6151907.1"/>
    <property type="molecule type" value="Genomic_DNA"/>
</dbReference>